<keyword evidence="3" id="KW-1185">Reference proteome</keyword>
<dbReference type="InterPro" id="IPR000073">
    <property type="entry name" value="AB_hydrolase_1"/>
</dbReference>
<evidence type="ECO:0000313" key="2">
    <source>
        <dbReference type="EMBL" id="MEA0971037.1"/>
    </source>
</evidence>
<comment type="caution">
    <text evidence="2">The sequence shown here is derived from an EMBL/GenBank/DDBJ whole genome shotgun (WGS) entry which is preliminary data.</text>
</comment>
<dbReference type="Pfam" id="PF00561">
    <property type="entry name" value="Abhydrolase_1"/>
    <property type="match status" value="1"/>
</dbReference>
<organism evidence="2 3">
    <name type="scientific">Candidatus Megaera venefica</name>
    <dbReference type="NCBI Taxonomy" id="2055910"/>
    <lineage>
        <taxon>Bacteria</taxon>
        <taxon>Pseudomonadati</taxon>
        <taxon>Pseudomonadota</taxon>
        <taxon>Alphaproteobacteria</taxon>
        <taxon>Rickettsiales</taxon>
        <taxon>Rickettsiaceae</taxon>
        <taxon>Candidatus Megaera</taxon>
    </lineage>
</organism>
<dbReference type="InterPro" id="IPR051321">
    <property type="entry name" value="PHA/PHB_synthase"/>
</dbReference>
<reference evidence="2 3" key="1">
    <citation type="submission" date="2023-03" db="EMBL/GenBank/DDBJ databases">
        <title>Host association and intracellularity evolved multiple times independently in the Rickettsiales.</title>
        <authorList>
            <person name="Castelli M."/>
            <person name="Nardi T."/>
            <person name="Gammuto L."/>
            <person name="Bellinzona G."/>
            <person name="Sabaneyeva E."/>
            <person name="Potekhin A."/>
            <person name="Serra V."/>
            <person name="Petroni G."/>
            <person name="Sassera D."/>
        </authorList>
    </citation>
    <scope>NUCLEOTIDE SEQUENCE [LARGE SCALE GENOMIC DNA]</scope>
    <source>
        <strain evidence="2 3">Sr 2-6</strain>
    </source>
</reference>
<dbReference type="SUPFAM" id="SSF53474">
    <property type="entry name" value="alpha/beta-Hydrolases"/>
    <property type="match status" value="1"/>
</dbReference>
<dbReference type="PANTHER" id="PTHR36837">
    <property type="entry name" value="POLY(3-HYDROXYALKANOATE) POLYMERASE SUBUNIT PHAC"/>
    <property type="match status" value="1"/>
</dbReference>
<name>A0ABU5NCZ9_9RICK</name>
<dbReference type="PANTHER" id="PTHR36837:SF5">
    <property type="entry name" value="POLY-3-HYDROXYBUTYRATE SYNTHASE"/>
    <property type="match status" value="1"/>
</dbReference>
<dbReference type="Gene3D" id="3.40.50.1820">
    <property type="entry name" value="alpha/beta hydrolase"/>
    <property type="match status" value="2"/>
</dbReference>
<dbReference type="GO" id="GO:0016787">
    <property type="term" value="F:hydrolase activity"/>
    <property type="evidence" value="ECO:0007669"/>
    <property type="project" value="UniProtKB-KW"/>
</dbReference>
<evidence type="ECO:0000259" key="1">
    <source>
        <dbReference type="Pfam" id="PF00561"/>
    </source>
</evidence>
<accession>A0ABU5NCZ9</accession>
<protein>
    <submittedName>
        <fullName evidence="2">PhaC superfamily alpha/beta hydrolase domain protein</fullName>
    </submittedName>
</protein>
<evidence type="ECO:0000313" key="3">
    <source>
        <dbReference type="Proteomes" id="UP001291687"/>
    </source>
</evidence>
<feature type="domain" description="AB hydrolase-1" evidence="1">
    <location>
        <begin position="237"/>
        <end position="322"/>
    </location>
</feature>
<keyword evidence="2" id="KW-0378">Hydrolase</keyword>
<gene>
    <name evidence="2" type="ORF">Megvenef_01008</name>
</gene>
<dbReference type="InterPro" id="IPR029058">
    <property type="entry name" value="AB_hydrolase_fold"/>
</dbReference>
<dbReference type="EMBL" id="JARJFB010000073">
    <property type="protein sequence ID" value="MEA0971037.1"/>
    <property type="molecule type" value="Genomic_DNA"/>
</dbReference>
<dbReference type="Proteomes" id="UP001291687">
    <property type="component" value="Unassembled WGS sequence"/>
</dbReference>
<sequence length="342" mass="39569">MLSYDLDKYDQYKFEYDQFVKSKTSPRYSALSLAVTYNSEVANLMKYESLGSRNDAFLIVPSIFNSPEILFLSGENNFVENLRQQGEVYLVNWKETYIQLKLEDLIRELQKIINFVRKNNQKNIHLIGHCIGGNICVAVTQHLNCGTLGQFETRLSISSLSLLTTPWDFSHFGNLRLILENCGLESAIKESDLIPKIYVQIMFFLMFPSQYKEKIDKYFALSPDSRQLFLRVEDWLQSGISIPKSLYLQIIEEFCLNNIIYNKKWKVNGSIVDPKQINVPTCIIYAKKDQIVPYSSIVPLQKMIKNSTVIEVDGGHVAYLVSPSLKFQQQYNNWLKTALDFK</sequence>
<proteinExistence type="predicted"/>